<evidence type="ECO:0000313" key="2">
    <source>
        <dbReference type="Proteomes" id="UP001346149"/>
    </source>
</evidence>
<evidence type="ECO:0000313" key="1">
    <source>
        <dbReference type="EMBL" id="KAK4800110.1"/>
    </source>
</evidence>
<gene>
    <name evidence="1" type="ORF">SAY86_025475</name>
</gene>
<dbReference type="AlphaFoldDB" id="A0AAN7MR19"/>
<comment type="caution">
    <text evidence="1">The sequence shown here is derived from an EMBL/GenBank/DDBJ whole genome shotgun (WGS) entry which is preliminary data.</text>
</comment>
<dbReference type="Proteomes" id="UP001346149">
    <property type="component" value="Unassembled WGS sequence"/>
</dbReference>
<reference evidence="1 2" key="1">
    <citation type="journal article" date="2023" name="Hortic Res">
        <title>Pangenome of water caltrop reveals structural variations and asymmetric subgenome divergence after allopolyploidization.</title>
        <authorList>
            <person name="Zhang X."/>
            <person name="Chen Y."/>
            <person name="Wang L."/>
            <person name="Yuan Y."/>
            <person name="Fang M."/>
            <person name="Shi L."/>
            <person name="Lu R."/>
            <person name="Comes H.P."/>
            <person name="Ma Y."/>
            <person name="Chen Y."/>
            <person name="Huang G."/>
            <person name="Zhou Y."/>
            <person name="Zheng Z."/>
            <person name="Qiu Y."/>
        </authorList>
    </citation>
    <scope>NUCLEOTIDE SEQUENCE [LARGE SCALE GENOMIC DNA]</scope>
    <source>
        <strain evidence="1">F231</strain>
    </source>
</reference>
<proteinExistence type="predicted"/>
<sequence>MRFPIGESVIGGNIIWRFRFLFFISDWNPQSSQHRRPSLRTATRRRDVSQGVRHFPISKFDNERRWPTSFFGEMGVGLGRGITVFVSAALIAHAWTDVRRLFAAKLNGPFLEEDGDELSPVGD</sequence>
<accession>A0AAN7MR19</accession>
<protein>
    <submittedName>
        <fullName evidence="1">Uncharacterized protein</fullName>
    </submittedName>
</protein>
<name>A0AAN7MR19_TRANT</name>
<keyword evidence="2" id="KW-1185">Reference proteome</keyword>
<dbReference type="EMBL" id="JAXQNO010000004">
    <property type="protein sequence ID" value="KAK4800110.1"/>
    <property type="molecule type" value="Genomic_DNA"/>
</dbReference>
<organism evidence="1 2">
    <name type="scientific">Trapa natans</name>
    <name type="common">Water chestnut</name>
    <dbReference type="NCBI Taxonomy" id="22666"/>
    <lineage>
        <taxon>Eukaryota</taxon>
        <taxon>Viridiplantae</taxon>
        <taxon>Streptophyta</taxon>
        <taxon>Embryophyta</taxon>
        <taxon>Tracheophyta</taxon>
        <taxon>Spermatophyta</taxon>
        <taxon>Magnoliopsida</taxon>
        <taxon>eudicotyledons</taxon>
        <taxon>Gunneridae</taxon>
        <taxon>Pentapetalae</taxon>
        <taxon>rosids</taxon>
        <taxon>malvids</taxon>
        <taxon>Myrtales</taxon>
        <taxon>Lythraceae</taxon>
        <taxon>Trapa</taxon>
    </lineage>
</organism>